<reference evidence="1" key="1">
    <citation type="submission" date="2022-10" db="EMBL/GenBank/DDBJ databases">
        <title>Complete Genome of Trichothecium roseum strain YXFP-22015, a Plant Pathogen Isolated from Citrus.</title>
        <authorList>
            <person name="Wang Y."/>
            <person name="Zhu L."/>
        </authorList>
    </citation>
    <scope>NUCLEOTIDE SEQUENCE</scope>
    <source>
        <strain evidence="1">YXFP-22015</strain>
    </source>
</reference>
<gene>
    <name evidence="1" type="ORF">N3K66_001414</name>
</gene>
<evidence type="ECO:0000313" key="2">
    <source>
        <dbReference type="Proteomes" id="UP001163324"/>
    </source>
</evidence>
<dbReference type="Proteomes" id="UP001163324">
    <property type="component" value="Chromosome 1"/>
</dbReference>
<organism evidence="1 2">
    <name type="scientific">Trichothecium roseum</name>
    <dbReference type="NCBI Taxonomy" id="47278"/>
    <lineage>
        <taxon>Eukaryota</taxon>
        <taxon>Fungi</taxon>
        <taxon>Dikarya</taxon>
        <taxon>Ascomycota</taxon>
        <taxon>Pezizomycotina</taxon>
        <taxon>Sordariomycetes</taxon>
        <taxon>Hypocreomycetidae</taxon>
        <taxon>Hypocreales</taxon>
        <taxon>Hypocreales incertae sedis</taxon>
        <taxon>Trichothecium</taxon>
    </lineage>
</organism>
<comment type="caution">
    <text evidence="1">The sequence shown here is derived from an EMBL/GenBank/DDBJ whole genome shotgun (WGS) entry which is preliminary data.</text>
</comment>
<dbReference type="EMBL" id="CM047940">
    <property type="protein sequence ID" value="KAI9904885.1"/>
    <property type="molecule type" value="Genomic_DNA"/>
</dbReference>
<proteinExistence type="predicted"/>
<keyword evidence="2" id="KW-1185">Reference proteome</keyword>
<sequence>MSGFASPYGQPATAWQEHHTPDGRAYYYNSTTKVTQWTKPEDMMSPAERALANQPWKEYTAEGGRKYWYNTETKKSSWEEPEVYKNALGGPPDIPNAPRGPSGGGYSNHYDSSRDRDHRDRDYRDRDTYHESRQISYPTDPKAQAFIPASNDPEYSTPEEAEAAFVKLLRRGGVQPDWTWTQAIRAICKDPQFRAIKDPKDRRDAFDKYCQDMIVQDKERAKERLAKLRADFETMLKRHPDIVYYTRWKTARPMIEGETIFRSTNDEAERRQLFEEYVIGLKKAHADHETTQRKTAMDGLTDILHKLDLEPYTRWHDAKTIISSTQPFQNDDKYQSLTQLDILTAFQNHMKSLERAFNDAKQEEKTQKYRRERKRRDAFKELLRELHKDGKINAGSKWTNIFPLLENDPRYRDMAGQPGSTGQELFWDMVEDEERALRGPRNDVVDVMTDKRFELTPSSDFESFLPLMKEDRRTANIDRETLKIIFDRLREKSKKDEDRQPDRHQRRAIEDLRSYMKRLEPPIASGDTYDKVRPRLMKADEFQAVSSEEFRRSAFDKHMRRLREREDEAERLHRRRERSPDRDSRRGGDRERDRSRGERTHRGNGRSSRRSRSPEPDAYEADRRKAIAERERNHRKSTMAENLLSSDRGRLSPPPRREREREPRDRERERDRERDRDYDRRSSRRDDDSHYDRERRDRDEERERLYRRRVDRGDSHDELNYGDDKSTSSRRRRPEDDDDYTRKDTRDSKRVKRDRSREHTPRSDGRARKSPPPPAAPAPRDIRSGSEEGEIEEEE</sequence>
<protein>
    <submittedName>
        <fullName evidence="1">Uncharacterized protein</fullName>
    </submittedName>
</protein>
<accession>A0ACC0VEM6</accession>
<evidence type="ECO:0000313" key="1">
    <source>
        <dbReference type="EMBL" id="KAI9904885.1"/>
    </source>
</evidence>
<name>A0ACC0VEM6_9HYPO</name>